<dbReference type="AlphaFoldDB" id="A0ABD5MP09"/>
<feature type="transmembrane region" description="Helical" evidence="2">
    <location>
        <begin position="112"/>
        <end position="132"/>
    </location>
</feature>
<evidence type="ECO:0000256" key="1">
    <source>
        <dbReference type="SAM" id="MobiDB-lite"/>
    </source>
</evidence>
<feature type="compositionally biased region" description="Basic and acidic residues" evidence="1">
    <location>
        <begin position="366"/>
        <end position="375"/>
    </location>
</feature>
<organism evidence="3 4">
    <name type="scientific">Halobaculum roseum</name>
    <dbReference type="NCBI Taxonomy" id="2175149"/>
    <lineage>
        <taxon>Archaea</taxon>
        <taxon>Methanobacteriati</taxon>
        <taxon>Methanobacteriota</taxon>
        <taxon>Stenosarchaea group</taxon>
        <taxon>Halobacteria</taxon>
        <taxon>Halobacteriales</taxon>
        <taxon>Haloferacaceae</taxon>
        <taxon>Halobaculum</taxon>
    </lineage>
</organism>
<dbReference type="EMBL" id="JBHMAJ010000010">
    <property type="protein sequence ID" value="MFB9825571.1"/>
    <property type="molecule type" value="Genomic_DNA"/>
</dbReference>
<reference evidence="3" key="1">
    <citation type="submission" date="2024-09" db="EMBL/GenBank/DDBJ databases">
        <authorList>
            <person name="Sun Q."/>
        </authorList>
    </citation>
    <scope>NUCLEOTIDE SEQUENCE [LARGE SCALE GENOMIC DNA]</scope>
    <source>
        <strain evidence="3">JCM 31273</strain>
    </source>
</reference>
<name>A0ABD5MP09_9EURY</name>
<protein>
    <submittedName>
        <fullName evidence="3">Uncharacterized protein</fullName>
    </submittedName>
</protein>
<dbReference type="InterPro" id="IPR045782">
    <property type="entry name" value="TrbL_3"/>
</dbReference>
<evidence type="ECO:0000313" key="4">
    <source>
        <dbReference type="Proteomes" id="UP001589595"/>
    </source>
</evidence>
<feature type="transmembrane region" description="Helical" evidence="2">
    <location>
        <begin position="223"/>
        <end position="244"/>
    </location>
</feature>
<dbReference type="RefSeq" id="WP_222921418.1">
    <property type="nucleotide sequence ID" value="NZ_CP082286.1"/>
</dbReference>
<gene>
    <name evidence="3" type="ORF">ACFFOL_15480</name>
</gene>
<comment type="caution">
    <text evidence="3">The sequence shown here is derived from an EMBL/GenBank/DDBJ whole genome shotgun (WGS) entry which is preliminary data.</text>
</comment>
<dbReference type="Pfam" id="PF19590">
    <property type="entry name" value="TrbL_3"/>
    <property type="match status" value="1"/>
</dbReference>
<feature type="compositionally biased region" description="Polar residues" evidence="1">
    <location>
        <begin position="336"/>
        <end position="354"/>
    </location>
</feature>
<dbReference type="GeneID" id="67211548"/>
<feature type="transmembrane region" description="Helical" evidence="2">
    <location>
        <begin position="164"/>
        <end position="185"/>
    </location>
</feature>
<feature type="transmembrane region" description="Helical" evidence="2">
    <location>
        <begin position="191"/>
        <end position="211"/>
    </location>
</feature>
<keyword evidence="4" id="KW-1185">Reference proteome</keyword>
<sequence length="375" mass="40379">MVQIPLSDYGVEWFKDILGQITAWFREQLVEGYQKLTTELFETPLPDGTGLEVVFDSPEPGTTPWYDVYQTVVGGEVMILALIILFLSVQGRHFVRVFHFGSPQRDRRTRRNAWTGGCLIVAWYWIAVLTLYFVNGLIIGIIPNVTQIGAGVLELLPTSAVNPVMTFGLTSVGAVALSTLQAIFFLREVLLYVYLYGMPIGLAFAFGNLPVVSRIAARFCRQFIPLAVLPIPAAVLFRGYGLLFGGDPVVSPTRPLFGYVVAISLPVVGLYVTWKTFRYAAPLVTGALARTGRTAATLGLVAGVGATVGGGAAATTARFGPRTGMTYAAVQRVTDGGSSQRGASTTTTQDNVATDRSGDGGIPAYRRPENDPGRT</sequence>
<accession>A0ABD5MP09</accession>
<feature type="transmembrane region" description="Helical" evidence="2">
    <location>
        <begin position="256"/>
        <end position="274"/>
    </location>
</feature>
<evidence type="ECO:0000256" key="2">
    <source>
        <dbReference type="SAM" id="Phobius"/>
    </source>
</evidence>
<dbReference type="Proteomes" id="UP001589595">
    <property type="component" value="Unassembled WGS sequence"/>
</dbReference>
<feature type="transmembrane region" description="Helical" evidence="2">
    <location>
        <begin position="68"/>
        <end position="91"/>
    </location>
</feature>
<feature type="region of interest" description="Disordered" evidence="1">
    <location>
        <begin position="333"/>
        <end position="375"/>
    </location>
</feature>
<evidence type="ECO:0000313" key="3">
    <source>
        <dbReference type="EMBL" id="MFB9825571.1"/>
    </source>
</evidence>
<keyword evidence="2" id="KW-1133">Transmembrane helix</keyword>
<proteinExistence type="predicted"/>
<feature type="transmembrane region" description="Helical" evidence="2">
    <location>
        <begin position="138"/>
        <end position="157"/>
    </location>
</feature>
<keyword evidence="2" id="KW-0812">Transmembrane</keyword>
<keyword evidence="2" id="KW-0472">Membrane</keyword>